<evidence type="ECO:0000256" key="1">
    <source>
        <dbReference type="ARBA" id="ARBA00008779"/>
    </source>
</evidence>
<dbReference type="RefSeq" id="WP_138837378.1">
    <property type="nucleotide sequence ID" value="NZ_VCNI01000002.1"/>
</dbReference>
<dbReference type="Proteomes" id="UP000751614">
    <property type="component" value="Unassembled WGS sequence"/>
</dbReference>
<feature type="chain" id="PRO_5046721160" evidence="3">
    <location>
        <begin position="23"/>
        <end position="542"/>
    </location>
</feature>
<feature type="domain" description="Sulfatase N-terminal" evidence="4">
    <location>
        <begin position="168"/>
        <end position="310"/>
    </location>
</feature>
<evidence type="ECO:0000313" key="5">
    <source>
        <dbReference type="EMBL" id="TMU55335.1"/>
    </source>
</evidence>
<dbReference type="InterPro" id="IPR000917">
    <property type="entry name" value="Sulfatase_N"/>
</dbReference>
<keyword evidence="6" id="KW-1185">Reference proteome</keyword>
<sequence length="542" mass="61701">MMLRLKSSLTLFILILIWACNTKPKDNTEVTTPPPNILWLVVEDMGPYIPPFGDSTVVTPNLSKLASEGIRYTHLFSPSGVCAPSRAAIATGMYPTSIGASHMRTHSYTEVTGLPPYETIPPAEVKMLSEQLRKVGYFCTNNAKNDYQFKAPVTAWDQNGKDGHWRNRAPGQPFYSIFNFGVTHESGLFEPYEREEVISKDTPFPIPPYLPDTEVVRRDLWKMYNNIALMDRQVGEILTQLEEDGLMDNTIIFFYADHGGPLPRQKRLVYDSGLNVPMIVRFPDKKKTGTIDDQLISFIDFVPTVLTLAGQTPPDYLQGQTFLGDKDQRQYIHGAADRFDGVTDAIRAVRDNRYKYVRNYRPEQGNYLPNQYRERIPTMQELLRMRDKGTLNEVQSIWFKESKSKEELYDCVNDPHEINNLAGQPQYAEKLQELSTEMDRWLTEIGDQPNLPERELITQLWQGADENPVTQKPVVLQVDSEITLECPTLGASIGYRTLQDSIPSPWQVYNGPFTLKNGAQLEVVAHRIGFKASDVVQFQVSF</sequence>
<gene>
    <name evidence="5" type="ORF">FGG15_14255</name>
</gene>
<keyword evidence="3" id="KW-0732">Signal</keyword>
<evidence type="ECO:0000313" key="6">
    <source>
        <dbReference type="Proteomes" id="UP000751614"/>
    </source>
</evidence>
<dbReference type="EMBL" id="VCNI01000002">
    <property type="protein sequence ID" value="TMU55335.1"/>
    <property type="molecule type" value="Genomic_DNA"/>
</dbReference>
<evidence type="ECO:0000256" key="2">
    <source>
        <dbReference type="ARBA" id="ARBA00022801"/>
    </source>
</evidence>
<comment type="caution">
    <text evidence="5">The sequence shown here is derived from an EMBL/GenBank/DDBJ whole genome shotgun (WGS) entry which is preliminary data.</text>
</comment>
<evidence type="ECO:0000256" key="3">
    <source>
        <dbReference type="SAM" id="SignalP"/>
    </source>
</evidence>
<dbReference type="SUPFAM" id="SSF53649">
    <property type="entry name" value="Alkaline phosphatase-like"/>
    <property type="match status" value="1"/>
</dbReference>
<dbReference type="PANTHER" id="PTHR42693">
    <property type="entry name" value="ARYLSULFATASE FAMILY MEMBER"/>
    <property type="match status" value="1"/>
</dbReference>
<proteinExistence type="inferred from homology"/>
<reference evidence="5 6" key="1">
    <citation type="submission" date="2019-05" db="EMBL/GenBank/DDBJ databases">
        <title>Flagellimonas sp. AsT0115, sp. nov., isolated from a marine red algae, Asparagopsis taxiformis.</title>
        <authorList>
            <person name="Kim J."/>
            <person name="Jeong S.E."/>
            <person name="Jeon C.O."/>
        </authorList>
    </citation>
    <scope>NUCLEOTIDE SEQUENCE [LARGE SCALE GENOMIC DNA]</scope>
    <source>
        <strain evidence="5 6">AsT0115</strain>
    </source>
</reference>
<organism evidence="5 6">
    <name type="scientific">Flagellimonas algicola</name>
    <dbReference type="NCBI Taxonomy" id="2583815"/>
    <lineage>
        <taxon>Bacteria</taxon>
        <taxon>Pseudomonadati</taxon>
        <taxon>Bacteroidota</taxon>
        <taxon>Flavobacteriia</taxon>
        <taxon>Flavobacteriales</taxon>
        <taxon>Flavobacteriaceae</taxon>
        <taxon>Flagellimonas</taxon>
    </lineage>
</organism>
<feature type="signal peptide" evidence="3">
    <location>
        <begin position="1"/>
        <end position="22"/>
    </location>
</feature>
<dbReference type="InterPro" id="IPR050738">
    <property type="entry name" value="Sulfatase"/>
</dbReference>
<feature type="domain" description="Sulfatase N-terminal" evidence="4">
    <location>
        <begin position="35"/>
        <end position="137"/>
    </location>
</feature>
<accession>A0ABY2WL26</accession>
<dbReference type="CDD" id="cd16027">
    <property type="entry name" value="SGSH"/>
    <property type="match status" value="1"/>
</dbReference>
<dbReference type="InterPro" id="IPR017850">
    <property type="entry name" value="Alkaline_phosphatase_core_sf"/>
</dbReference>
<evidence type="ECO:0000259" key="4">
    <source>
        <dbReference type="Pfam" id="PF00884"/>
    </source>
</evidence>
<keyword evidence="2" id="KW-0378">Hydrolase</keyword>
<dbReference type="Gene3D" id="3.40.720.10">
    <property type="entry name" value="Alkaline Phosphatase, subunit A"/>
    <property type="match status" value="1"/>
</dbReference>
<comment type="similarity">
    <text evidence="1">Belongs to the sulfatase family.</text>
</comment>
<name>A0ABY2WL26_9FLAO</name>
<dbReference type="PANTHER" id="PTHR42693:SF53">
    <property type="entry name" value="ENDO-4-O-SULFATASE"/>
    <property type="match status" value="1"/>
</dbReference>
<dbReference type="Pfam" id="PF00884">
    <property type="entry name" value="Sulfatase"/>
    <property type="match status" value="2"/>
</dbReference>
<protein>
    <submittedName>
        <fullName evidence="5">DUF229 domain-containing protein</fullName>
    </submittedName>
</protein>